<evidence type="ECO:0000256" key="2">
    <source>
        <dbReference type="ARBA" id="ARBA00004651"/>
    </source>
</evidence>
<feature type="domain" description="Histidine kinase" evidence="15">
    <location>
        <begin position="363"/>
        <end position="584"/>
    </location>
</feature>
<evidence type="ECO:0000256" key="7">
    <source>
        <dbReference type="ARBA" id="ARBA00022741"/>
    </source>
</evidence>
<dbReference type="EC" id="2.7.13.3" evidence="3"/>
<dbReference type="Gene3D" id="3.30.565.10">
    <property type="entry name" value="Histidine kinase-like ATPase, C-terminal domain"/>
    <property type="match status" value="1"/>
</dbReference>
<gene>
    <name evidence="18" type="ORF">U1T56_10610</name>
</gene>
<dbReference type="InterPro" id="IPR003594">
    <property type="entry name" value="HATPase_dom"/>
</dbReference>
<dbReference type="InterPro" id="IPR004358">
    <property type="entry name" value="Sig_transdc_His_kin-like_C"/>
</dbReference>
<dbReference type="InterPro" id="IPR036890">
    <property type="entry name" value="HATPase_C_sf"/>
</dbReference>
<dbReference type="Gene3D" id="1.10.287.130">
    <property type="match status" value="1"/>
</dbReference>
<protein>
    <recommendedName>
        <fullName evidence="3">histidine kinase</fullName>
        <ecNumber evidence="3">2.7.13.3</ecNumber>
    </recommendedName>
</protein>
<dbReference type="SUPFAM" id="SSF52172">
    <property type="entry name" value="CheY-like"/>
    <property type="match status" value="1"/>
</dbReference>
<dbReference type="InterPro" id="IPR001789">
    <property type="entry name" value="Sig_transdc_resp-reg_receiver"/>
</dbReference>
<dbReference type="PROSITE" id="PS50109">
    <property type="entry name" value="HIS_KIN"/>
    <property type="match status" value="1"/>
</dbReference>
<dbReference type="SUPFAM" id="SSF55874">
    <property type="entry name" value="ATPase domain of HSP90 chaperone/DNA topoisomerase II/histidine kinase"/>
    <property type="match status" value="1"/>
</dbReference>
<dbReference type="SMART" id="SM00387">
    <property type="entry name" value="HATPase_c"/>
    <property type="match status" value="1"/>
</dbReference>
<feature type="domain" description="HPt" evidence="17">
    <location>
        <begin position="757"/>
        <end position="852"/>
    </location>
</feature>
<dbReference type="InterPro" id="IPR005467">
    <property type="entry name" value="His_kinase_dom"/>
</dbReference>
<evidence type="ECO:0000259" key="16">
    <source>
        <dbReference type="PROSITE" id="PS50110"/>
    </source>
</evidence>
<evidence type="ECO:0000256" key="3">
    <source>
        <dbReference type="ARBA" id="ARBA00012438"/>
    </source>
</evidence>
<evidence type="ECO:0000256" key="11">
    <source>
        <dbReference type="ARBA" id="ARBA00023136"/>
    </source>
</evidence>
<keyword evidence="4" id="KW-1003">Cell membrane</keyword>
<dbReference type="Pfam" id="PF01627">
    <property type="entry name" value="Hpt"/>
    <property type="match status" value="1"/>
</dbReference>
<evidence type="ECO:0000259" key="15">
    <source>
        <dbReference type="PROSITE" id="PS50109"/>
    </source>
</evidence>
<feature type="transmembrane region" description="Helical" evidence="14">
    <location>
        <begin position="12"/>
        <end position="32"/>
    </location>
</feature>
<keyword evidence="11 14" id="KW-0472">Membrane</keyword>
<comment type="catalytic activity">
    <reaction evidence="1">
        <text>ATP + protein L-histidine = ADP + protein N-phospho-L-histidine.</text>
        <dbReference type="EC" id="2.7.13.3"/>
    </reaction>
</comment>
<keyword evidence="10" id="KW-0902">Two-component regulatory system</keyword>
<dbReference type="InterPro" id="IPR003661">
    <property type="entry name" value="HisK_dim/P_dom"/>
</dbReference>
<evidence type="ECO:0000256" key="4">
    <source>
        <dbReference type="ARBA" id="ARBA00022475"/>
    </source>
</evidence>
<dbReference type="RefSeq" id="WP_418159454.1">
    <property type="nucleotide sequence ID" value="NZ_JBBLZC010000009.1"/>
</dbReference>
<dbReference type="CDD" id="cd16922">
    <property type="entry name" value="HATPase_EvgS-ArcB-TorS-like"/>
    <property type="match status" value="1"/>
</dbReference>
<dbReference type="Pfam" id="PF00512">
    <property type="entry name" value="HisKA"/>
    <property type="match status" value="1"/>
</dbReference>
<evidence type="ECO:0000313" key="18">
    <source>
        <dbReference type="EMBL" id="MEK0083604.1"/>
    </source>
</evidence>
<dbReference type="EMBL" id="JBBLZC010000009">
    <property type="protein sequence ID" value="MEK0083604.1"/>
    <property type="molecule type" value="Genomic_DNA"/>
</dbReference>
<evidence type="ECO:0000256" key="10">
    <source>
        <dbReference type="ARBA" id="ARBA00023012"/>
    </source>
</evidence>
<dbReference type="GO" id="GO:0005524">
    <property type="term" value="F:ATP binding"/>
    <property type="evidence" value="ECO:0007669"/>
    <property type="project" value="UniProtKB-KW"/>
</dbReference>
<evidence type="ECO:0000256" key="14">
    <source>
        <dbReference type="SAM" id="Phobius"/>
    </source>
</evidence>
<keyword evidence="9 14" id="KW-1133">Transmembrane helix</keyword>
<dbReference type="SMART" id="SM00073">
    <property type="entry name" value="HPT"/>
    <property type="match status" value="1"/>
</dbReference>
<evidence type="ECO:0000256" key="8">
    <source>
        <dbReference type="ARBA" id="ARBA00022840"/>
    </source>
</evidence>
<dbReference type="SMART" id="SM00448">
    <property type="entry name" value="REC"/>
    <property type="match status" value="1"/>
</dbReference>
<keyword evidence="19" id="KW-1185">Reference proteome</keyword>
<evidence type="ECO:0000256" key="1">
    <source>
        <dbReference type="ARBA" id="ARBA00000085"/>
    </source>
</evidence>
<dbReference type="PANTHER" id="PTHR45339:SF1">
    <property type="entry name" value="HYBRID SIGNAL TRANSDUCTION HISTIDINE KINASE J"/>
    <property type="match status" value="1"/>
</dbReference>
<evidence type="ECO:0000259" key="17">
    <source>
        <dbReference type="PROSITE" id="PS50894"/>
    </source>
</evidence>
<dbReference type="InterPro" id="IPR011006">
    <property type="entry name" value="CheY-like_superfamily"/>
</dbReference>
<organism evidence="18 19">
    <name type="scientific">Benzoatithermus flavus</name>
    <dbReference type="NCBI Taxonomy" id="3108223"/>
    <lineage>
        <taxon>Bacteria</taxon>
        <taxon>Pseudomonadati</taxon>
        <taxon>Pseudomonadota</taxon>
        <taxon>Alphaproteobacteria</taxon>
        <taxon>Geminicoccales</taxon>
        <taxon>Geminicoccaceae</taxon>
        <taxon>Benzoatithermus</taxon>
    </lineage>
</organism>
<dbReference type="Gene3D" id="3.40.50.2300">
    <property type="match status" value="1"/>
</dbReference>
<evidence type="ECO:0000256" key="9">
    <source>
        <dbReference type="ARBA" id="ARBA00022989"/>
    </source>
</evidence>
<proteinExistence type="predicted"/>
<accession>A0ABU8XR94</accession>
<name>A0ABU8XR94_9PROT</name>
<keyword evidence="5 13" id="KW-0597">Phosphoprotein</keyword>
<dbReference type="Pfam" id="PF02518">
    <property type="entry name" value="HATPase_c"/>
    <property type="match status" value="1"/>
</dbReference>
<comment type="subcellular location">
    <subcellularLocation>
        <location evidence="2">Cell membrane</location>
        <topology evidence="2">Multi-pass membrane protein</topology>
    </subcellularLocation>
</comment>
<keyword evidence="8 18" id="KW-0067">ATP-binding</keyword>
<dbReference type="InterPro" id="IPR035965">
    <property type="entry name" value="PAS-like_dom_sf"/>
</dbReference>
<comment type="caution">
    <text evidence="18">The sequence shown here is derived from an EMBL/GenBank/DDBJ whole genome shotgun (WGS) entry which is preliminary data.</text>
</comment>
<dbReference type="Gene3D" id="1.20.120.160">
    <property type="entry name" value="HPT domain"/>
    <property type="match status" value="1"/>
</dbReference>
<dbReference type="SMART" id="SM00388">
    <property type="entry name" value="HisKA"/>
    <property type="match status" value="1"/>
</dbReference>
<reference evidence="18 19" key="1">
    <citation type="submission" date="2024-01" db="EMBL/GenBank/DDBJ databases">
        <title>Multi-omics insights into the function and evolution of sodium benzoate biodegradation pathways in Benzoatithermus flavus gen. nov., sp. nov. from hot spring.</title>
        <authorList>
            <person name="Hu C.-J."/>
            <person name="Li W.-J."/>
        </authorList>
    </citation>
    <scope>NUCLEOTIDE SEQUENCE [LARGE SCALE GENOMIC DNA]</scope>
    <source>
        <strain evidence="18 19">SYSU G07066</strain>
    </source>
</reference>
<feature type="transmembrane region" description="Helical" evidence="14">
    <location>
        <begin position="183"/>
        <end position="202"/>
    </location>
</feature>
<dbReference type="CDD" id="cd17546">
    <property type="entry name" value="REC_hyHK_CKI1_RcsC-like"/>
    <property type="match status" value="1"/>
</dbReference>
<evidence type="ECO:0000256" key="13">
    <source>
        <dbReference type="PROSITE-ProRule" id="PRU00169"/>
    </source>
</evidence>
<dbReference type="CDD" id="cd00082">
    <property type="entry name" value="HisKA"/>
    <property type="match status" value="1"/>
</dbReference>
<dbReference type="PANTHER" id="PTHR45339">
    <property type="entry name" value="HYBRID SIGNAL TRANSDUCTION HISTIDINE KINASE J"/>
    <property type="match status" value="1"/>
</dbReference>
<dbReference type="PROSITE" id="PS50110">
    <property type="entry name" value="RESPONSE_REGULATORY"/>
    <property type="match status" value="1"/>
</dbReference>
<dbReference type="SUPFAM" id="SSF47226">
    <property type="entry name" value="Histidine-containing phosphotransfer domain, HPT domain"/>
    <property type="match status" value="1"/>
</dbReference>
<dbReference type="PRINTS" id="PR00344">
    <property type="entry name" value="BCTRLSENSOR"/>
</dbReference>
<evidence type="ECO:0000256" key="6">
    <source>
        <dbReference type="ARBA" id="ARBA00022692"/>
    </source>
</evidence>
<feature type="domain" description="Response regulatory" evidence="16">
    <location>
        <begin position="609"/>
        <end position="723"/>
    </location>
</feature>
<evidence type="ECO:0000313" key="19">
    <source>
        <dbReference type="Proteomes" id="UP001375743"/>
    </source>
</evidence>
<dbReference type="Gene3D" id="3.30.450.20">
    <property type="entry name" value="PAS domain"/>
    <property type="match status" value="1"/>
</dbReference>
<dbReference type="PROSITE" id="PS50894">
    <property type="entry name" value="HPT"/>
    <property type="match status" value="1"/>
</dbReference>
<dbReference type="InterPro" id="IPR036641">
    <property type="entry name" value="HPT_dom_sf"/>
</dbReference>
<feature type="modified residue" description="Phosphohistidine" evidence="12">
    <location>
        <position position="796"/>
    </location>
</feature>
<evidence type="ECO:0000256" key="5">
    <source>
        <dbReference type="ARBA" id="ARBA00022553"/>
    </source>
</evidence>
<evidence type="ECO:0000256" key="12">
    <source>
        <dbReference type="PROSITE-ProRule" id="PRU00110"/>
    </source>
</evidence>
<dbReference type="Proteomes" id="UP001375743">
    <property type="component" value="Unassembled WGS sequence"/>
</dbReference>
<sequence length="855" mass="92603">MIGRLRRSATAWAVGLFALVLAMAGLLVASILRYEDLQKRMDVRLPEASVWHSAQVEVEIARFLDALLRFGSDEKTGNADELRERFEVLWSRIDLYRAGNLAVAIANRPDYRQLVDELQALLEATDSILDRLRPGDLIEAHALHDRFKPFLGRFREMTLQDLRRDMERGEELRGLHQQVTRHVLLFVGLFLTAAVLVVVGSVRSTRQMHRLFDVAEAARTDAELSRFQLRQAVESINEGFALYDAEDRLILCNDRYRALYPARAALIRPGGLLAEIDPLAAQRRGESAPTENRLEDGRWVLVSDRATDDGSFVCIRADITELKQRECELTRTKVLLEQQAAEMRTLAKAAQAASEAKSRFLAMMSHEIRTPMNGVLGVLELLADGPLEPGQRRLVETARSSADALLAILNDILDFSKIEAGQLQLEPVVFSPAELVAGVADLWAVPTRAKGLEFRVEQAPDVPAFVRGDAGRIRQMLLNYVSNAVKFTEAGRVTLAVVCRPGTGAGRMLRFSVSDTGMGIPAARTADLFQDFRQLDASTARRYGGTGLGLAITKRLAEMMGGEVGFASRPGEGSTFWFDLPLPEAAAPDVVAEPVEPGPLVTVDGRAPSVLLVEDNATNQLVARAFLDRLGCRTQLAGNGAEAIDAAARQRFDVILMDISMPVMDGIEATRRLRAEGTTVPIIALTASAGAGDAERFRAAGMNGCLLKPIVFGGLRAALAEALTGASIGMAAASAEPESARPVLDREHVDRLRAEVGDEIVDTLIAAACQDLTQVTETCRQALEKADRPALRTAAHALKGLAAAIGASALSARAAAIECVAKDPEADLPQAPDLPELLAATLQALSSATMTRSLG</sequence>
<keyword evidence="7" id="KW-0547">Nucleotide-binding</keyword>
<dbReference type="InterPro" id="IPR008207">
    <property type="entry name" value="Sig_transdc_His_kin_Hpt_dom"/>
</dbReference>
<dbReference type="SUPFAM" id="SSF55785">
    <property type="entry name" value="PYP-like sensor domain (PAS domain)"/>
    <property type="match status" value="1"/>
</dbReference>
<feature type="modified residue" description="4-aspartylphosphate" evidence="13">
    <location>
        <position position="658"/>
    </location>
</feature>
<dbReference type="SUPFAM" id="SSF47384">
    <property type="entry name" value="Homodimeric domain of signal transducing histidine kinase"/>
    <property type="match status" value="1"/>
</dbReference>
<dbReference type="Pfam" id="PF00072">
    <property type="entry name" value="Response_reg"/>
    <property type="match status" value="1"/>
</dbReference>
<keyword evidence="6 14" id="KW-0812">Transmembrane</keyword>
<dbReference type="InterPro" id="IPR036097">
    <property type="entry name" value="HisK_dim/P_sf"/>
</dbReference>